<organism evidence="1 2">
    <name type="scientific">Pseudomonas fragi</name>
    <dbReference type="NCBI Taxonomy" id="296"/>
    <lineage>
        <taxon>Bacteria</taxon>
        <taxon>Pseudomonadati</taxon>
        <taxon>Pseudomonadota</taxon>
        <taxon>Gammaproteobacteria</taxon>
        <taxon>Pseudomonadales</taxon>
        <taxon>Pseudomonadaceae</taxon>
        <taxon>Pseudomonas</taxon>
    </lineage>
</organism>
<evidence type="ECO:0000313" key="1">
    <source>
        <dbReference type="EMBL" id="OZY39032.1"/>
    </source>
</evidence>
<dbReference type="Proteomes" id="UP000216113">
    <property type="component" value="Unassembled WGS sequence"/>
</dbReference>
<dbReference type="EMBL" id="NQKL01000038">
    <property type="protein sequence ID" value="OZY39032.1"/>
    <property type="molecule type" value="Genomic_DNA"/>
</dbReference>
<protein>
    <submittedName>
        <fullName evidence="1">Uncharacterized protein</fullName>
    </submittedName>
</protein>
<proteinExistence type="predicted"/>
<dbReference type="RefSeq" id="WP_095031317.1">
    <property type="nucleotide sequence ID" value="NZ_NQKL01000038.1"/>
</dbReference>
<name>A0A266LNP1_PSEFR</name>
<comment type="caution">
    <text evidence="1">The sequence shown here is derived from an EMBL/GenBank/DDBJ whole genome shotgun (WGS) entry which is preliminary data.</text>
</comment>
<dbReference type="AlphaFoldDB" id="A0A266LNP1"/>
<reference evidence="1 2" key="1">
    <citation type="submission" date="2017-08" db="EMBL/GenBank/DDBJ databases">
        <title>Genomic and metabolic characterisation of spoilage-associated Pseudomonas species.</title>
        <authorList>
            <person name="Stanborough T."/>
            <person name="Fegan N."/>
            <person name="Powell S.M."/>
            <person name="Singh T."/>
            <person name="Tamplin M.L."/>
            <person name="Chandry P.S."/>
        </authorList>
    </citation>
    <scope>NUCLEOTIDE SEQUENCE [LARGE SCALE GENOMIC DNA]</scope>
    <source>
        <strain evidence="1 2">F1820</strain>
    </source>
</reference>
<gene>
    <name evidence="1" type="ORF">CJF43_24290</name>
</gene>
<evidence type="ECO:0000313" key="2">
    <source>
        <dbReference type="Proteomes" id="UP000216113"/>
    </source>
</evidence>
<sequence>MIGDGIHEDALQHLVQQSAVREFVAGRDAGREKWTFSVRLGGPHSRLIPVRSRREVIRTWASLTAVGRFAERLGVRGFAVEL</sequence>
<accession>A0A266LNP1</accession>